<dbReference type="InterPro" id="IPR050126">
    <property type="entry name" value="Ap4A_hydrolase"/>
</dbReference>
<gene>
    <name evidence="3" type="ORF">BDD14_1766</name>
</gene>
<keyword evidence="4" id="KW-1185">Reference proteome</keyword>
<dbReference type="CDD" id="cd00838">
    <property type="entry name" value="MPP_superfamily"/>
    <property type="match status" value="1"/>
</dbReference>
<protein>
    <submittedName>
        <fullName evidence="3">Putative phosphodiesterase</fullName>
    </submittedName>
</protein>
<organism evidence="3 4">
    <name type="scientific">Edaphobacter modestus</name>
    <dbReference type="NCBI Taxonomy" id="388466"/>
    <lineage>
        <taxon>Bacteria</taxon>
        <taxon>Pseudomonadati</taxon>
        <taxon>Acidobacteriota</taxon>
        <taxon>Terriglobia</taxon>
        <taxon>Terriglobales</taxon>
        <taxon>Acidobacteriaceae</taxon>
        <taxon>Edaphobacter</taxon>
    </lineage>
</organism>
<dbReference type="InterPro" id="IPR029052">
    <property type="entry name" value="Metallo-depent_PP-like"/>
</dbReference>
<feature type="domain" description="Calcineurin-like phosphoesterase" evidence="2">
    <location>
        <begin position="1"/>
        <end position="207"/>
    </location>
</feature>
<sequence length="246" mass="27658">MRFLILSDIHANWEALTAVLEDAASRHYQAVLCLGDVVGYGPNPNEVAAWVRTHADVVIRGNHDKACSGSTAFDSFNMAAQCSSRWTREELLDDHRQWLRNLDRGPVLVENFDLVHGAPDDEDRYMFHEHEAEAGLRSASEQLTFFGHTHVQGGFVGELYRRSLEVSRLHALPDQMAIVVDRRYLLNPGAVGQPRDGNSRAAYCIYDSAMRIVEFCRVEYDIRTVQDKILAAGLPEELAFRLASGD</sequence>
<comment type="similarity">
    <text evidence="1">Belongs to the metallophosphoesterase superfamily. YfcE family.</text>
</comment>
<dbReference type="PANTHER" id="PTHR42850">
    <property type="entry name" value="METALLOPHOSPHOESTERASE"/>
    <property type="match status" value="1"/>
</dbReference>
<evidence type="ECO:0000313" key="3">
    <source>
        <dbReference type="EMBL" id="RZU40320.1"/>
    </source>
</evidence>
<dbReference type="AlphaFoldDB" id="A0A4Q7YS08"/>
<dbReference type="InterPro" id="IPR011152">
    <property type="entry name" value="Pesterase_MJ0912"/>
</dbReference>
<dbReference type="OrthoDB" id="9800565at2"/>
<dbReference type="PIRSF" id="PIRSF000883">
    <property type="entry name" value="Pesterase_MJ0912"/>
    <property type="match status" value="1"/>
</dbReference>
<proteinExistence type="inferred from homology"/>
<dbReference type="RefSeq" id="WP_130418400.1">
    <property type="nucleotide sequence ID" value="NZ_SHKW01000001.1"/>
</dbReference>
<dbReference type="GO" id="GO:0016791">
    <property type="term" value="F:phosphatase activity"/>
    <property type="evidence" value="ECO:0007669"/>
    <property type="project" value="TreeGrafter"/>
</dbReference>
<dbReference type="GO" id="GO:0005737">
    <property type="term" value="C:cytoplasm"/>
    <property type="evidence" value="ECO:0007669"/>
    <property type="project" value="TreeGrafter"/>
</dbReference>
<dbReference type="InterPro" id="IPR024654">
    <property type="entry name" value="Calcineurin-like_PHP_lpxH"/>
</dbReference>
<dbReference type="Pfam" id="PF12850">
    <property type="entry name" value="Metallophos_2"/>
    <property type="match status" value="1"/>
</dbReference>
<accession>A0A4Q7YS08</accession>
<evidence type="ECO:0000259" key="2">
    <source>
        <dbReference type="Pfam" id="PF12850"/>
    </source>
</evidence>
<dbReference type="Gene3D" id="3.60.21.10">
    <property type="match status" value="1"/>
</dbReference>
<name>A0A4Q7YS08_9BACT</name>
<dbReference type="Proteomes" id="UP000292958">
    <property type="component" value="Unassembled WGS sequence"/>
</dbReference>
<dbReference type="PANTHER" id="PTHR42850:SF2">
    <property type="entry name" value="BLL5683 PROTEIN"/>
    <property type="match status" value="1"/>
</dbReference>
<evidence type="ECO:0000256" key="1">
    <source>
        <dbReference type="ARBA" id="ARBA00008950"/>
    </source>
</evidence>
<reference evidence="3 4" key="1">
    <citation type="submission" date="2019-02" db="EMBL/GenBank/DDBJ databases">
        <title>Genomic Encyclopedia of Archaeal and Bacterial Type Strains, Phase II (KMG-II): from individual species to whole genera.</title>
        <authorList>
            <person name="Goeker M."/>
        </authorList>
    </citation>
    <scope>NUCLEOTIDE SEQUENCE [LARGE SCALE GENOMIC DNA]</scope>
    <source>
        <strain evidence="3 4">DSM 18101</strain>
    </source>
</reference>
<dbReference type="EMBL" id="SHKW01000001">
    <property type="protein sequence ID" value="RZU40320.1"/>
    <property type="molecule type" value="Genomic_DNA"/>
</dbReference>
<comment type="caution">
    <text evidence="3">The sequence shown here is derived from an EMBL/GenBank/DDBJ whole genome shotgun (WGS) entry which is preliminary data.</text>
</comment>
<dbReference type="SUPFAM" id="SSF56300">
    <property type="entry name" value="Metallo-dependent phosphatases"/>
    <property type="match status" value="1"/>
</dbReference>
<evidence type="ECO:0000313" key="4">
    <source>
        <dbReference type="Proteomes" id="UP000292958"/>
    </source>
</evidence>